<keyword evidence="3" id="KW-0805">Transcription regulation</keyword>
<keyword evidence="4 7" id="KW-0238">DNA-binding</keyword>
<dbReference type="Pfam" id="PF00072">
    <property type="entry name" value="Response_reg"/>
    <property type="match status" value="1"/>
</dbReference>
<reference evidence="10 11" key="1">
    <citation type="submission" date="2018-03" db="EMBL/GenBank/DDBJ databases">
        <title>Brevisbacillus phylogenomics.</title>
        <authorList>
            <person name="Dunlap C."/>
        </authorList>
    </citation>
    <scope>NUCLEOTIDE SEQUENCE [LARGE SCALE GENOMIC DNA]</scope>
    <source>
        <strain evidence="10 11">NRRL NRS-1210</strain>
    </source>
</reference>
<dbReference type="PROSITE" id="PS50110">
    <property type="entry name" value="RESPONSE_REGULATORY"/>
    <property type="match status" value="1"/>
</dbReference>
<dbReference type="OrthoDB" id="9778712at2"/>
<dbReference type="Gene3D" id="3.40.50.2300">
    <property type="match status" value="1"/>
</dbReference>
<evidence type="ECO:0000259" key="8">
    <source>
        <dbReference type="PROSITE" id="PS50110"/>
    </source>
</evidence>
<sequence>MATILIVEDEIPINELIKRNLQAVGHTCISVLDGSAAIHELSQREIDLVLLDIMLPEMDGYEIFRQIRGTPAIFLTAKSSLSDKVKGLTLGADDYLVKPFEMLELLARIDAVLRRTKKTSKTFELDGVKIDFESRQLFLHDHPVEYTPKEFDLLEVLVNNRNIALSREKLLELAWGYDYVGDTRTVDVHIQKLRKKLDMDSRIKTVYKMGYRLEV</sequence>
<dbReference type="GO" id="GO:0032993">
    <property type="term" value="C:protein-DNA complex"/>
    <property type="evidence" value="ECO:0007669"/>
    <property type="project" value="TreeGrafter"/>
</dbReference>
<dbReference type="RefSeq" id="WP_106839482.1">
    <property type="nucleotide sequence ID" value="NZ_JBCNIW010000052.1"/>
</dbReference>
<keyword evidence="2" id="KW-0902">Two-component regulatory system</keyword>
<dbReference type="PANTHER" id="PTHR48111:SF40">
    <property type="entry name" value="PHOSPHATE REGULON TRANSCRIPTIONAL REGULATORY PROTEIN PHOB"/>
    <property type="match status" value="1"/>
</dbReference>
<name>A0A2P7V5W6_9BACL</name>
<dbReference type="EMBL" id="PXZM01000023">
    <property type="protein sequence ID" value="PSJ94602.1"/>
    <property type="molecule type" value="Genomic_DNA"/>
</dbReference>
<feature type="domain" description="OmpR/PhoB-type" evidence="9">
    <location>
        <begin position="120"/>
        <end position="215"/>
    </location>
</feature>
<gene>
    <name evidence="10" type="ORF">C7R93_14530</name>
</gene>
<dbReference type="CDD" id="cd00383">
    <property type="entry name" value="trans_reg_C"/>
    <property type="match status" value="1"/>
</dbReference>
<evidence type="ECO:0000256" key="6">
    <source>
        <dbReference type="PROSITE-ProRule" id="PRU00169"/>
    </source>
</evidence>
<dbReference type="InterPro" id="IPR011006">
    <property type="entry name" value="CheY-like_superfamily"/>
</dbReference>
<dbReference type="PANTHER" id="PTHR48111">
    <property type="entry name" value="REGULATOR OF RPOS"/>
    <property type="match status" value="1"/>
</dbReference>
<dbReference type="Gene3D" id="6.10.250.690">
    <property type="match status" value="1"/>
</dbReference>
<evidence type="ECO:0000256" key="3">
    <source>
        <dbReference type="ARBA" id="ARBA00023015"/>
    </source>
</evidence>
<dbReference type="GO" id="GO:0005829">
    <property type="term" value="C:cytosol"/>
    <property type="evidence" value="ECO:0007669"/>
    <property type="project" value="TreeGrafter"/>
</dbReference>
<dbReference type="GO" id="GO:0000156">
    <property type="term" value="F:phosphorelay response regulator activity"/>
    <property type="evidence" value="ECO:0007669"/>
    <property type="project" value="TreeGrafter"/>
</dbReference>
<dbReference type="Pfam" id="PF00486">
    <property type="entry name" value="Trans_reg_C"/>
    <property type="match status" value="1"/>
</dbReference>
<accession>A0A2P7V5W6</accession>
<dbReference type="InterPro" id="IPR039420">
    <property type="entry name" value="WalR-like"/>
</dbReference>
<keyword evidence="5" id="KW-0804">Transcription</keyword>
<dbReference type="InterPro" id="IPR036388">
    <property type="entry name" value="WH-like_DNA-bd_sf"/>
</dbReference>
<evidence type="ECO:0000256" key="7">
    <source>
        <dbReference type="PROSITE-ProRule" id="PRU01091"/>
    </source>
</evidence>
<evidence type="ECO:0000256" key="2">
    <source>
        <dbReference type="ARBA" id="ARBA00023012"/>
    </source>
</evidence>
<dbReference type="Proteomes" id="UP000240419">
    <property type="component" value="Unassembled WGS sequence"/>
</dbReference>
<dbReference type="PROSITE" id="PS51755">
    <property type="entry name" value="OMPR_PHOB"/>
    <property type="match status" value="1"/>
</dbReference>
<comment type="caution">
    <text evidence="10">The sequence shown here is derived from an EMBL/GenBank/DDBJ whole genome shotgun (WGS) entry which is preliminary data.</text>
</comment>
<dbReference type="AlphaFoldDB" id="A0A2P7V5W6"/>
<organism evidence="10 11">
    <name type="scientific">Brevibacillus fortis</name>
    <dbReference type="NCBI Taxonomy" id="2126352"/>
    <lineage>
        <taxon>Bacteria</taxon>
        <taxon>Bacillati</taxon>
        <taxon>Bacillota</taxon>
        <taxon>Bacilli</taxon>
        <taxon>Bacillales</taxon>
        <taxon>Paenibacillaceae</taxon>
        <taxon>Brevibacillus</taxon>
    </lineage>
</organism>
<evidence type="ECO:0000256" key="4">
    <source>
        <dbReference type="ARBA" id="ARBA00023125"/>
    </source>
</evidence>
<evidence type="ECO:0000313" key="11">
    <source>
        <dbReference type="Proteomes" id="UP000240419"/>
    </source>
</evidence>
<evidence type="ECO:0000256" key="1">
    <source>
        <dbReference type="ARBA" id="ARBA00022553"/>
    </source>
</evidence>
<dbReference type="SUPFAM" id="SSF52172">
    <property type="entry name" value="CheY-like"/>
    <property type="match status" value="1"/>
</dbReference>
<protein>
    <submittedName>
        <fullName evidence="10">DNA-binding response regulator</fullName>
    </submittedName>
</protein>
<feature type="DNA-binding region" description="OmpR/PhoB-type" evidence="7">
    <location>
        <begin position="120"/>
        <end position="215"/>
    </location>
</feature>
<keyword evidence="1 6" id="KW-0597">Phosphoprotein</keyword>
<dbReference type="SMART" id="SM00448">
    <property type="entry name" value="REC"/>
    <property type="match status" value="1"/>
</dbReference>
<dbReference type="GO" id="GO:0006355">
    <property type="term" value="P:regulation of DNA-templated transcription"/>
    <property type="evidence" value="ECO:0007669"/>
    <property type="project" value="InterPro"/>
</dbReference>
<evidence type="ECO:0000313" key="10">
    <source>
        <dbReference type="EMBL" id="PSJ94602.1"/>
    </source>
</evidence>
<dbReference type="InterPro" id="IPR001867">
    <property type="entry name" value="OmpR/PhoB-type_DNA-bd"/>
</dbReference>
<evidence type="ECO:0000259" key="9">
    <source>
        <dbReference type="PROSITE" id="PS51755"/>
    </source>
</evidence>
<feature type="modified residue" description="4-aspartylphosphate" evidence="6">
    <location>
        <position position="52"/>
    </location>
</feature>
<feature type="domain" description="Response regulatory" evidence="8">
    <location>
        <begin position="3"/>
        <end position="113"/>
    </location>
</feature>
<evidence type="ECO:0000256" key="5">
    <source>
        <dbReference type="ARBA" id="ARBA00023163"/>
    </source>
</evidence>
<dbReference type="SMART" id="SM00862">
    <property type="entry name" value="Trans_reg_C"/>
    <property type="match status" value="1"/>
</dbReference>
<dbReference type="InterPro" id="IPR001789">
    <property type="entry name" value="Sig_transdc_resp-reg_receiver"/>
</dbReference>
<keyword evidence="11" id="KW-1185">Reference proteome</keyword>
<dbReference type="GO" id="GO:0000976">
    <property type="term" value="F:transcription cis-regulatory region binding"/>
    <property type="evidence" value="ECO:0007669"/>
    <property type="project" value="TreeGrafter"/>
</dbReference>
<dbReference type="Gene3D" id="1.10.10.10">
    <property type="entry name" value="Winged helix-like DNA-binding domain superfamily/Winged helix DNA-binding domain"/>
    <property type="match status" value="1"/>
</dbReference>
<proteinExistence type="predicted"/>